<name>A0A1T0CVS9_9GAMM</name>
<dbReference type="Proteomes" id="UP000190683">
    <property type="component" value="Unassembled WGS sequence"/>
</dbReference>
<protein>
    <submittedName>
        <fullName evidence="2">Uncharacterized protein</fullName>
    </submittedName>
</protein>
<keyword evidence="3" id="KW-1185">Reference proteome</keyword>
<keyword evidence="1" id="KW-0812">Transmembrane</keyword>
<gene>
    <name evidence="2" type="ORF">B0681_00825</name>
</gene>
<organism evidence="2 3">
    <name type="scientific">Moraxella porci DSM 25326</name>
    <dbReference type="NCBI Taxonomy" id="573983"/>
    <lineage>
        <taxon>Bacteria</taxon>
        <taxon>Pseudomonadati</taxon>
        <taxon>Pseudomonadota</taxon>
        <taxon>Gammaproteobacteria</taxon>
        <taxon>Moraxellales</taxon>
        <taxon>Moraxellaceae</taxon>
        <taxon>Moraxella</taxon>
    </lineage>
</organism>
<sequence>MPINNQKRHVKMFMLAFAMWVWLMAMLNIEYYGLAQVPNFMYYLFSIVFIFVLFKVVQFLFSELKPFFAELKRLFGLD</sequence>
<comment type="caution">
    <text evidence="2">The sequence shown here is derived from an EMBL/GenBank/DDBJ whole genome shotgun (WGS) entry which is preliminary data.</text>
</comment>
<keyword evidence="1" id="KW-0472">Membrane</keyword>
<feature type="transmembrane region" description="Helical" evidence="1">
    <location>
        <begin position="40"/>
        <end position="61"/>
    </location>
</feature>
<evidence type="ECO:0000256" key="1">
    <source>
        <dbReference type="SAM" id="Phobius"/>
    </source>
</evidence>
<evidence type="ECO:0000313" key="2">
    <source>
        <dbReference type="EMBL" id="OOS26464.1"/>
    </source>
</evidence>
<dbReference type="STRING" id="573983.B0681_00825"/>
<keyword evidence="1" id="KW-1133">Transmembrane helix</keyword>
<evidence type="ECO:0000313" key="3">
    <source>
        <dbReference type="Proteomes" id="UP000190683"/>
    </source>
</evidence>
<proteinExistence type="predicted"/>
<dbReference type="EMBL" id="MUYV01000001">
    <property type="protein sequence ID" value="OOS26464.1"/>
    <property type="molecule type" value="Genomic_DNA"/>
</dbReference>
<dbReference type="AlphaFoldDB" id="A0A1T0CVS9"/>
<reference evidence="2 3" key="1">
    <citation type="submission" date="2017-02" db="EMBL/GenBank/DDBJ databases">
        <title>Draft genome sequence of Moraxella porci CCUG 54912T type strain.</title>
        <authorList>
            <person name="Salva-Serra F."/>
            <person name="Engstrom-Jakobsson H."/>
            <person name="Thorell K."/>
            <person name="Jaen-Luchoro D."/>
            <person name="Gonzales-Siles L."/>
            <person name="Karlsson R."/>
            <person name="Yazdan S."/>
            <person name="Boulund F."/>
            <person name="Johnning A."/>
            <person name="Engstrand L."/>
            <person name="Kristiansson E."/>
            <person name="Moore E."/>
        </authorList>
    </citation>
    <scope>NUCLEOTIDE SEQUENCE [LARGE SCALE GENOMIC DNA]</scope>
    <source>
        <strain evidence="2 3">CCUG 54912</strain>
    </source>
</reference>
<accession>A0A1T0CVS9</accession>
<feature type="transmembrane region" description="Helical" evidence="1">
    <location>
        <begin position="12"/>
        <end position="34"/>
    </location>
</feature>